<gene>
    <name evidence="1" type="ORF">llap_11745</name>
</gene>
<accession>A0A2I0TVU7</accession>
<dbReference type="EMBL" id="KZ506917">
    <property type="protein sequence ID" value="PKU37950.1"/>
    <property type="molecule type" value="Genomic_DNA"/>
</dbReference>
<reference evidence="2" key="2">
    <citation type="submission" date="2017-12" db="EMBL/GenBank/DDBJ databases">
        <title>Genome sequence of the Bar-tailed Godwit (Limosa lapponica baueri).</title>
        <authorList>
            <person name="Lima N.C.B."/>
            <person name="Parody-Merino A.M."/>
            <person name="Battley P.F."/>
            <person name="Fidler A.E."/>
            <person name="Prosdocimi F."/>
        </authorList>
    </citation>
    <scope>NUCLEOTIDE SEQUENCE [LARGE SCALE GENOMIC DNA]</scope>
</reference>
<reference evidence="2" key="1">
    <citation type="submission" date="2017-11" db="EMBL/GenBank/DDBJ databases">
        <authorList>
            <person name="Lima N.C."/>
            <person name="Parody-Merino A.M."/>
            <person name="Battley P.F."/>
            <person name="Fidler A.E."/>
            <person name="Prosdocimi F."/>
        </authorList>
    </citation>
    <scope>NUCLEOTIDE SEQUENCE [LARGE SCALE GENOMIC DNA]</scope>
</reference>
<dbReference type="Proteomes" id="UP000233556">
    <property type="component" value="Unassembled WGS sequence"/>
</dbReference>
<name>A0A2I0TVU7_LIMLA</name>
<sequence length="198" mass="22269">MVQPSVVEMGRADPMPSARISHEKLRHQWTLSFRSSAIICRLIKARKPRETHRQVNLDSAYKRYKTPCWFPLRMALHTYCNASNQVGMIIFAPVPLRCPTSYRSNGCQALLDVMMELEAKADTGGTYVEGIRLENKALFCHFMPLKSPTPCRQNDTAPVMTRLLGETLGDGKPLSNLFLLESKPRSTSPCLGSDGKRD</sequence>
<evidence type="ECO:0000313" key="1">
    <source>
        <dbReference type="EMBL" id="PKU37950.1"/>
    </source>
</evidence>
<keyword evidence="2" id="KW-1185">Reference proteome</keyword>
<evidence type="ECO:0000313" key="2">
    <source>
        <dbReference type="Proteomes" id="UP000233556"/>
    </source>
</evidence>
<organism evidence="1 2">
    <name type="scientific">Limosa lapponica baueri</name>
    <dbReference type="NCBI Taxonomy" id="1758121"/>
    <lineage>
        <taxon>Eukaryota</taxon>
        <taxon>Metazoa</taxon>
        <taxon>Chordata</taxon>
        <taxon>Craniata</taxon>
        <taxon>Vertebrata</taxon>
        <taxon>Euteleostomi</taxon>
        <taxon>Archelosauria</taxon>
        <taxon>Archosauria</taxon>
        <taxon>Dinosauria</taxon>
        <taxon>Saurischia</taxon>
        <taxon>Theropoda</taxon>
        <taxon>Coelurosauria</taxon>
        <taxon>Aves</taxon>
        <taxon>Neognathae</taxon>
        <taxon>Neoaves</taxon>
        <taxon>Charadriiformes</taxon>
        <taxon>Scolopacidae</taxon>
        <taxon>Limosa</taxon>
    </lineage>
</organism>
<protein>
    <submittedName>
        <fullName evidence="1">Uncharacterized protein</fullName>
    </submittedName>
</protein>
<dbReference type="AlphaFoldDB" id="A0A2I0TVU7"/>
<proteinExistence type="predicted"/>